<gene>
    <name evidence="2" type="ORF">D641_0102865</name>
</gene>
<accession>A0A022L0T9</accession>
<evidence type="ECO:0000313" key="3">
    <source>
        <dbReference type="Proteomes" id="UP000019754"/>
    </source>
</evidence>
<dbReference type="Gene3D" id="3.40.190.10">
    <property type="entry name" value="Periplasmic binding protein-like II"/>
    <property type="match status" value="1"/>
</dbReference>
<dbReference type="EMBL" id="AORC01000003">
    <property type="protein sequence ID" value="EYT50765.1"/>
    <property type="molecule type" value="Genomic_DNA"/>
</dbReference>
<dbReference type="PANTHER" id="PTHR30290">
    <property type="entry name" value="PERIPLASMIC BINDING COMPONENT OF ABC TRANSPORTER"/>
    <property type="match status" value="1"/>
</dbReference>
<sequence>MSIPPTRRALLSGAGLLGTGIVLTACDGGSPAPGAPSATTSAPTLPDVGWERADHTVVPEGGTLRLVVPRLPENWNSHHVAGAVAELDLLRGPMGLGAEFTAQGTDPDPTYIESSQVTATQPQTVTFRYNPAATWEDGSPITVADLISRWQANNGSDPAYQVATTAGWDRIHSIEQTDDEFSGRIVFTSPYADWPTVLHPDVPATVTATPQAFNQGFASTPTPSRGPFRVESIDAAGGVVTMVRNENWWGRTPRLERIVVTAMDSSQAPAAFVAGELDVLDVSTAEELGQAQQRRDAQIQKVAGSSFTHLTLNAAGPEGLLADAAVREAIARGIDRVALAQAALDPLGVPVTVMDNLVFLPGQPGYQDSFGGLVHDPEAAAALLEEAGWALEGERRSKDGRPLAIVMVVPADSPSLAQRAALVQEDLTALGIEVEVRTVPATEFFAQHLAGGDFDLTTFAWQATRFPGTSAVAMAYPLESGQNFTGMADERIGPALEQLDAATEDEDRTRLANELSTLIAQTYTVIPLHMVPEVWAVGDGVLNLGPSSVERVDWTAVGLRA</sequence>
<protein>
    <submittedName>
        <fullName evidence="2">Peptide ABC transporter substrate-binding protein</fullName>
    </submittedName>
</protein>
<dbReference type="Gene3D" id="3.90.76.10">
    <property type="entry name" value="Dipeptide-binding Protein, Domain 1"/>
    <property type="match status" value="1"/>
</dbReference>
<keyword evidence="3" id="KW-1185">Reference proteome</keyword>
<comment type="caution">
    <text evidence="2">The sequence shown here is derived from an EMBL/GenBank/DDBJ whole genome shotgun (WGS) entry which is preliminary data.</text>
</comment>
<dbReference type="Pfam" id="PF00496">
    <property type="entry name" value="SBP_bac_5"/>
    <property type="match status" value="1"/>
</dbReference>
<evidence type="ECO:0000313" key="2">
    <source>
        <dbReference type="EMBL" id="EYT50765.1"/>
    </source>
</evidence>
<evidence type="ECO:0000259" key="1">
    <source>
        <dbReference type="Pfam" id="PF00496"/>
    </source>
</evidence>
<dbReference type="GO" id="GO:1904680">
    <property type="term" value="F:peptide transmembrane transporter activity"/>
    <property type="evidence" value="ECO:0007669"/>
    <property type="project" value="TreeGrafter"/>
</dbReference>
<organism evidence="2 3">
    <name type="scientific">Brachybacterium muris UCD-AY4</name>
    <dbReference type="NCBI Taxonomy" id="1249481"/>
    <lineage>
        <taxon>Bacteria</taxon>
        <taxon>Bacillati</taxon>
        <taxon>Actinomycetota</taxon>
        <taxon>Actinomycetes</taxon>
        <taxon>Micrococcales</taxon>
        <taxon>Dermabacteraceae</taxon>
        <taxon>Brachybacterium</taxon>
    </lineage>
</organism>
<dbReference type="HOGENOM" id="CLU_017028_11_1_11"/>
<feature type="domain" description="Solute-binding protein family 5" evidence="1">
    <location>
        <begin position="112"/>
        <end position="473"/>
    </location>
</feature>
<dbReference type="Gene3D" id="3.10.105.10">
    <property type="entry name" value="Dipeptide-binding Protein, Domain 3"/>
    <property type="match status" value="1"/>
</dbReference>
<dbReference type="InterPro" id="IPR039424">
    <property type="entry name" value="SBP_5"/>
</dbReference>
<dbReference type="Proteomes" id="UP000019754">
    <property type="component" value="Unassembled WGS sequence"/>
</dbReference>
<name>A0A022L0T9_9MICO</name>
<dbReference type="OrthoDB" id="7888869at2"/>
<dbReference type="PANTHER" id="PTHR30290:SF65">
    <property type="entry name" value="MONOACYL PHOSPHATIDYLINOSITOL TETRAMANNOSIDE-BINDING PROTEIN LPQW-RELATED"/>
    <property type="match status" value="1"/>
</dbReference>
<reference evidence="2 3" key="1">
    <citation type="journal article" date="2013" name="Genome Announc.">
        <title>Draft genome sequence of an Actinobacterium, Brachybacterium muris strain UCD-AY4.</title>
        <authorList>
            <person name="Lo J.R."/>
            <person name="Lang J.M."/>
            <person name="Darling A.E."/>
            <person name="Eisen J.A."/>
            <person name="Coil D.A."/>
        </authorList>
    </citation>
    <scope>NUCLEOTIDE SEQUENCE [LARGE SCALE GENOMIC DNA]</scope>
    <source>
        <strain evidence="2 3">UCD-AY4</strain>
    </source>
</reference>
<dbReference type="AlphaFoldDB" id="A0A022L0T9"/>
<dbReference type="STRING" id="1249481.D641_0102865"/>
<dbReference type="SUPFAM" id="SSF53850">
    <property type="entry name" value="Periplasmic binding protein-like II"/>
    <property type="match status" value="1"/>
</dbReference>
<dbReference type="CDD" id="cd08501">
    <property type="entry name" value="PBP2_Lpqw"/>
    <property type="match status" value="1"/>
</dbReference>
<dbReference type="PROSITE" id="PS51257">
    <property type="entry name" value="PROKAR_LIPOPROTEIN"/>
    <property type="match status" value="1"/>
</dbReference>
<dbReference type="InterPro" id="IPR000914">
    <property type="entry name" value="SBP_5_dom"/>
</dbReference>
<dbReference type="PROSITE" id="PS51318">
    <property type="entry name" value="TAT"/>
    <property type="match status" value="1"/>
</dbReference>
<dbReference type="InterPro" id="IPR006311">
    <property type="entry name" value="TAT_signal"/>
</dbReference>
<proteinExistence type="predicted"/>
<dbReference type="GO" id="GO:0015833">
    <property type="term" value="P:peptide transport"/>
    <property type="evidence" value="ECO:0007669"/>
    <property type="project" value="TreeGrafter"/>
</dbReference>
<dbReference type="RefSeq" id="WP_017822290.1">
    <property type="nucleotide sequence ID" value="NZ_AORC01000003.1"/>
</dbReference>